<dbReference type="HOGENOM" id="CLU_1010700_0_0_7"/>
<dbReference type="PATRIC" id="fig|1184267.3.peg.980"/>
<sequence length="266" mass="30556">MTREDEIAELQKELQQNPRSAQFARLADMYLSRDMNAEAETLVRQSLKFHPRSVSGLILMGRILKLKKSHQEALKPLSDATALAPDNWKAWQELAEAQLELKNGKQALAAFKKVLFFNPTHQLARRAVAKLELLTADEYEDDLFQMQKLSEKDAFNSNNQGTNQTWSHPDEQMVRTLSYIDALVVRHENAKALKLLNEYSEQHGKHPEIESRKLKLSVFEEPTFIQSKSAETASQIRQKLIVEKKISTLEMLLRRIESNKSDLLST</sequence>
<feature type="repeat" description="TPR" evidence="1">
    <location>
        <begin position="88"/>
        <end position="121"/>
    </location>
</feature>
<keyword evidence="3" id="KW-1185">Reference proteome</keyword>
<dbReference type="Gene3D" id="1.25.40.10">
    <property type="entry name" value="Tetratricopeptide repeat domain"/>
    <property type="match status" value="1"/>
</dbReference>
<dbReference type="eggNOG" id="COG0457">
    <property type="taxonomic scope" value="Bacteria"/>
</dbReference>
<dbReference type="RefSeq" id="WP_015469671.1">
    <property type="nucleotide sequence ID" value="NC_020813.1"/>
</dbReference>
<protein>
    <submittedName>
        <fullName evidence="2">Uncharacterized protein</fullName>
    </submittedName>
</protein>
<dbReference type="Pfam" id="PF14559">
    <property type="entry name" value="TPR_19"/>
    <property type="match status" value="1"/>
</dbReference>
<name>M4VAY0_9BACT</name>
<dbReference type="AlphaFoldDB" id="M4VAY0"/>
<evidence type="ECO:0000256" key="1">
    <source>
        <dbReference type="PROSITE-ProRule" id="PRU00339"/>
    </source>
</evidence>
<dbReference type="PROSITE" id="PS50005">
    <property type="entry name" value="TPR"/>
    <property type="match status" value="1"/>
</dbReference>
<organism evidence="2 3">
    <name type="scientific">Pseudobdellovibrio exovorus JSS</name>
    <dbReference type="NCBI Taxonomy" id="1184267"/>
    <lineage>
        <taxon>Bacteria</taxon>
        <taxon>Pseudomonadati</taxon>
        <taxon>Bdellovibrionota</taxon>
        <taxon>Bdellovibrionia</taxon>
        <taxon>Bdellovibrionales</taxon>
        <taxon>Pseudobdellovibrionaceae</taxon>
        <taxon>Pseudobdellovibrio</taxon>
    </lineage>
</organism>
<dbReference type="SMART" id="SM00028">
    <property type="entry name" value="TPR"/>
    <property type="match status" value="3"/>
</dbReference>
<reference evidence="2 3" key="1">
    <citation type="journal article" date="2013" name="ISME J.">
        <title>By their genes ye shall know them: genomic signatures of predatory bacteria.</title>
        <authorList>
            <person name="Pasternak Z."/>
            <person name="Pietrokovski S."/>
            <person name="Rotem O."/>
            <person name="Gophna U."/>
            <person name="Lurie-Weinberger M.N."/>
            <person name="Jurkevitch E."/>
        </authorList>
    </citation>
    <scope>NUCLEOTIDE SEQUENCE [LARGE SCALE GENOMIC DNA]</scope>
    <source>
        <strain evidence="2 3">JSS</strain>
    </source>
</reference>
<dbReference type="KEGG" id="bex:A11Q_965"/>
<dbReference type="Proteomes" id="UP000012040">
    <property type="component" value="Chromosome"/>
</dbReference>
<dbReference type="EMBL" id="CP003537">
    <property type="protein sequence ID" value="AGH95181.1"/>
    <property type="molecule type" value="Genomic_DNA"/>
</dbReference>
<keyword evidence="1" id="KW-0802">TPR repeat</keyword>
<gene>
    <name evidence="2" type="ORF">A11Q_965</name>
</gene>
<dbReference type="STRING" id="1184267.A11Q_965"/>
<dbReference type="OrthoDB" id="5290263at2"/>
<dbReference type="InterPro" id="IPR019734">
    <property type="entry name" value="TPR_rpt"/>
</dbReference>
<evidence type="ECO:0000313" key="3">
    <source>
        <dbReference type="Proteomes" id="UP000012040"/>
    </source>
</evidence>
<dbReference type="InterPro" id="IPR011990">
    <property type="entry name" value="TPR-like_helical_dom_sf"/>
</dbReference>
<accession>M4VAY0</accession>
<dbReference type="SUPFAM" id="SSF48452">
    <property type="entry name" value="TPR-like"/>
    <property type="match status" value="1"/>
</dbReference>
<proteinExistence type="predicted"/>
<evidence type="ECO:0000313" key="2">
    <source>
        <dbReference type="EMBL" id="AGH95181.1"/>
    </source>
</evidence>